<name>A0A0J9EW29_9CYAN</name>
<proteinExistence type="predicted"/>
<comment type="caution">
    <text evidence="1">The sequence shown here is derived from an EMBL/GenBank/DDBJ whole genome shotgun (WGS) entry which is preliminary data.</text>
</comment>
<sequence>MQRKRRLNKRRFLDRSNLAKKFDWPRFKLSLEAIGAFKSKLFQLLKVEDRKLDLSLGKLMIRQFFLRFL</sequence>
<gene>
    <name evidence="1" type="ORF">WN50_36705</name>
</gene>
<accession>A0A0J9EW29</accession>
<evidence type="ECO:0000313" key="1">
    <source>
        <dbReference type="EMBL" id="KMW70266.1"/>
    </source>
</evidence>
<evidence type="ECO:0000313" key="2">
    <source>
        <dbReference type="Proteomes" id="UP000033607"/>
    </source>
</evidence>
<protein>
    <submittedName>
        <fullName evidence="1">Uncharacterized protein</fullName>
    </submittedName>
</protein>
<dbReference type="AlphaFoldDB" id="A0A0J9EW29"/>
<reference evidence="1 2" key="1">
    <citation type="submission" date="2015-06" db="EMBL/GenBank/DDBJ databases">
        <title>Draft genome assembly of filamentous brackish cyanobacterium Limnoraphis robusta strain CS-951.</title>
        <authorList>
            <person name="Willis A."/>
            <person name="Parks M."/>
            <person name="Burford M.A."/>
        </authorList>
    </citation>
    <scope>NUCLEOTIDE SEQUENCE [LARGE SCALE GENOMIC DNA]</scope>
    <source>
        <strain evidence="1 2">CS-951</strain>
    </source>
</reference>
<dbReference type="EMBL" id="LATL02000223">
    <property type="protein sequence ID" value="KMW70266.1"/>
    <property type="molecule type" value="Genomic_DNA"/>
</dbReference>
<dbReference type="Proteomes" id="UP000033607">
    <property type="component" value="Unassembled WGS sequence"/>
</dbReference>
<organism evidence="1 2">
    <name type="scientific">Limnoraphis robusta CS-951</name>
    <dbReference type="NCBI Taxonomy" id="1637645"/>
    <lineage>
        <taxon>Bacteria</taxon>
        <taxon>Bacillati</taxon>
        <taxon>Cyanobacteriota</taxon>
        <taxon>Cyanophyceae</taxon>
        <taxon>Oscillatoriophycideae</taxon>
        <taxon>Oscillatoriales</taxon>
        <taxon>Sirenicapillariaceae</taxon>
        <taxon>Limnoraphis</taxon>
    </lineage>
</organism>